<evidence type="ECO:0000256" key="1">
    <source>
        <dbReference type="SAM" id="MobiDB-lite"/>
    </source>
</evidence>
<reference evidence="2 3" key="1">
    <citation type="journal article" date="2016" name="Nat. Commun.">
        <title>Extremotolerant tardigrade genome and improved radiotolerance of human cultured cells by tardigrade-unique protein.</title>
        <authorList>
            <person name="Hashimoto T."/>
            <person name="Horikawa D.D."/>
            <person name="Saito Y."/>
            <person name="Kuwahara H."/>
            <person name="Kozuka-Hata H."/>
            <person name="Shin-I T."/>
            <person name="Minakuchi Y."/>
            <person name="Ohishi K."/>
            <person name="Motoyama A."/>
            <person name="Aizu T."/>
            <person name="Enomoto A."/>
            <person name="Kondo K."/>
            <person name="Tanaka S."/>
            <person name="Hara Y."/>
            <person name="Koshikawa S."/>
            <person name="Sagara H."/>
            <person name="Miura T."/>
            <person name="Yokobori S."/>
            <person name="Miyagawa K."/>
            <person name="Suzuki Y."/>
            <person name="Kubo T."/>
            <person name="Oyama M."/>
            <person name="Kohara Y."/>
            <person name="Fujiyama A."/>
            <person name="Arakawa K."/>
            <person name="Katayama T."/>
            <person name="Toyoda A."/>
            <person name="Kunieda T."/>
        </authorList>
    </citation>
    <scope>NUCLEOTIDE SEQUENCE [LARGE SCALE GENOMIC DNA]</scope>
    <source>
        <strain evidence="2 3">YOKOZUNA-1</strain>
    </source>
</reference>
<evidence type="ECO:0000313" key="2">
    <source>
        <dbReference type="EMBL" id="GAU88081.1"/>
    </source>
</evidence>
<name>A0A1D1UF34_RAMVA</name>
<sequence length="167" mass="18920">MDQPMEAVLKDVQNKVQKVLHAFMPQQFPQRGCEFLTEQIGELVHMDVETSREPAVETLKEAVVQRDVKEEPKPEVEAAVASTDVSIKSESSDGETGWDLVAKQELEEEEKSAVLRVEEALQAMADMGYKDEHDLLRTLLENYDGDISSLANPERYGLDNQVRWEES</sequence>
<dbReference type="Gene3D" id="1.10.8.10">
    <property type="entry name" value="DNA helicase RuvA subunit, C-terminal domain"/>
    <property type="match status" value="1"/>
</dbReference>
<evidence type="ECO:0000313" key="3">
    <source>
        <dbReference type="Proteomes" id="UP000186922"/>
    </source>
</evidence>
<comment type="caution">
    <text evidence="2">The sequence shown here is derived from an EMBL/GenBank/DDBJ whole genome shotgun (WGS) entry which is preliminary data.</text>
</comment>
<proteinExistence type="predicted"/>
<organism evidence="2 3">
    <name type="scientific">Ramazzottius varieornatus</name>
    <name type="common">Water bear</name>
    <name type="synonym">Tardigrade</name>
    <dbReference type="NCBI Taxonomy" id="947166"/>
    <lineage>
        <taxon>Eukaryota</taxon>
        <taxon>Metazoa</taxon>
        <taxon>Ecdysozoa</taxon>
        <taxon>Tardigrada</taxon>
        <taxon>Eutardigrada</taxon>
        <taxon>Parachela</taxon>
        <taxon>Hypsibioidea</taxon>
        <taxon>Ramazzottiidae</taxon>
        <taxon>Ramazzottius</taxon>
    </lineage>
</organism>
<feature type="compositionally biased region" description="Basic and acidic residues" evidence="1">
    <location>
        <begin position="67"/>
        <end position="76"/>
    </location>
</feature>
<dbReference type="AlphaFoldDB" id="A0A1D1UF34"/>
<protein>
    <submittedName>
        <fullName evidence="2">Uncharacterized protein</fullName>
    </submittedName>
</protein>
<dbReference type="Proteomes" id="UP000186922">
    <property type="component" value="Unassembled WGS sequence"/>
</dbReference>
<dbReference type="EMBL" id="BDGG01000001">
    <property type="protein sequence ID" value="GAU88081.1"/>
    <property type="molecule type" value="Genomic_DNA"/>
</dbReference>
<accession>A0A1D1UF34</accession>
<feature type="region of interest" description="Disordered" evidence="1">
    <location>
        <begin position="67"/>
        <end position="98"/>
    </location>
</feature>
<keyword evidence="3" id="KW-1185">Reference proteome</keyword>
<gene>
    <name evidence="2" type="primary">RvY_00842-1</name>
    <name evidence="2" type="synonym">RvY_00842.1</name>
    <name evidence="2" type="ORF">RvY_00842</name>
</gene>